<name>A0A087D6U8_9BIFI</name>
<reference evidence="1 2" key="1">
    <citation type="submission" date="2014-03" db="EMBL/GenBank/DDBJ databases">
        <title>Genomics of Bifidobacteria.</title>
        <authorList>
            <person name="Ventura M."/>
            <person name="Milani C."/>
            <person name="Lugli G.A."/>
        </authorList>
    </citation>
    <scope>NUCLEOTIDE SEQUENCE [LARGE SCALE GENOMIC DNA]</scope>
    <source>
        <strain evidence="1 2">DSM 23967</strain>
    </source>
</reference>
<accession>A0A087D6U8</accession>
<protein>
    <submittedName>
        <fullName evidence="1">Uncharacterized protein</fullName>
    </submittedName>
</protein>
<evidence type="ECO:0000313" key="1">
    <source>
        <dbReference type="EMBL" id="KFI91248.1"/>
    </source>
</evidence>
<gene>
    <name evidence="1" type="ORF">BISA_1846</name>
</gene>
<comment type="caution">
    <text evidence="1">The sequence shown here is derived from an EMBL/GenBank/DDBJ whole genome shotgun (WGS) entry which is preliminary data.</text>
</comment>
<dbReference type="PROSITE" id="PS51257">
    <property type="entry name" value="PROKAR_LIPOPROTEIN"/>
    <property type="match status" value="1"/>
</dbReference>
<sequence length="90" mass="9716">MTVRMVDEHAVVIEAPSLPGGVLSCRMIRDAQGRRVCYVSAVGSLELQERLVDVSGNPVAATGLDEQSMRGLRDWLSSQLDDGMDGVSRV</sequence>
<dbReference type="AlphaFoldDB" id="A0A087D6U8"/>
<evidence type="ECO:0000313" key="2">
    <source>
        <dbReference type="Proteomes" id="UP000029066"/>
    </source>
</evidence>
<dbReference type="RefSeq" id="WP_033891810.1">
    <property type="nucleotide sequence ID" value="NZ_JDUT01000006.1"/>
</dbReference>
<organism evidence="1 2">
    <name type="scientific">Bifidobacterium saguini DSM 23967</name>
    <dbReference type="NCBI Taxonomy" id="1437607"/>
    <lineage>
        <taxon>Bacteria</taxon>
        <taxon>Bacillati</taxon>
        <taxon>Actinomycetota</taxon>
        <taxon>Actinomycetes</taxon>
        <taxon>Bifidobacteriales</taxon>
        <taxon>Bifidobacteriaceae</taxon>
        <taxon>Bifidobacterium</taxon>
    </lineage>
</organism>
<dbReference type="Proteomes" id="UP000029066">
    <property type="component" value="Unassembled WGS sequence"/>
</dbReference>
<dbReference type="EMBL" id="JGZN01000016">
    <property type="protein sequence ID" value="KFI91248.1"/>
    <property type="molecule type" value="Genomic_DNA"/>
</dbReference>
<proteinExistence type="predicted"/>